<comment type="subcellular location">
    <subcellularLocation>
        <location evidence="6">Cytoplasm</location>
    </subcellularLocation>
</comment>
<evidence type="ECO:0000256" key="4">
    <source>
        <dbReference type="ARBA" id="ARBA00022679"/>
    </source>
</evidence>
<evidence type="ECO:0000256" key="1">
    <source>
        <dbReference type="ARBA" id="ARBA00022490"/>
    </source>
</evidence>
<dbReference type="InterPro" id="IPR014776">
    <property type="entry name" value="4pyrrole_Mease_sub2"/>
</dbReference>
<dbReference type="NCBIfam" id="TIGR00096">
    <property type="entry name" value="16S rRNA (cytidine(1402)-2'-O)-methyltransferase"/>
    <property type="match status" value="1"/>
</dbReference>
<dbReference type="InterPro" id="IPR000878">
    <property type="entry name" value="4pyrrol_Mease"/>
</dbReference>
<evidence type="ECO:0000256" key="3">
    <source>
        <dbReference type="ARBA" id="ARBA00022603"/>
    </source>
</evidence>
<dbReference type="Proteomes" id="UP000199230">
    <property type="component" value="Unassembled WGS sequence"/>
</dbReference>
<dbReference type="InterPro" id="IPR014777">
    <property type="entry name" value="4pyrrole_Mease_sub1"/>
</dbReference>
<dbReference type="PANTHER" id="PTHR46111">
    <property type="entry name" value="RIBOSOMAL RNA SMALL SUBUNIT METHYLTRANSFERASE I"/>
    <property type="match status" value="1"/>
</dbReference>
<evidence type="ECO:0000259" key="7">
    <source>
        <dbReference type="Pfam" id="PF00590"/>
    </source>
</evidence>
<dbReference type="RefSeq" id="WP_278280016.1">
    <property type="nucleotide sequence ID" value="NZ_FNPV01000006.1"/>
</dbReference>
<comment type="similarity">
    <text evidence="6">Belongs to the methyltransferase superfamily. RsmI family.</text>
</comment>
<name>A0A1H3PHZ8_9FIRM</name>
<keyword evidence="5 6" id="KW-0949">S-adenosyl-L-methionine</keyword>
<evidence type="ECO:0000256" key="5">
    <source>
        <dbReference type="ARBA" id="ARBA00022691"/>
    </source>
</evidence>
<evidence type="ECO:0000256" key="6">
    <source>
        <dbReference type="HAMAP-Rule" id="MF_01877"/>
    </source>
</evidence>
<dbReference type="PIRSF" id="PIRSF005917">
    <property type="entry name" value="MTase_YraL"/>
    <property type="match status" value="1"/>
</dbReference>
<dbReference type="EC" id="2.1.1.198" evidence="6"/>
<dbReference type="SUPFAM" id="SSF53790">
    <property type="entry name" value="Tetrapyrrole methylase"/>
    <property type="match status" value="1"/>
</dbReference>
<proteinExistence type="inferred from homology"/>
<accession>A0A1H3PHZ8</accession>
<comment type="catalytic activity">
    <reaction evidence="6">
        <text>cytidine(1402) in 16S rRNA + S-adenosyl-L-methionine = 2'-O-methylcytidine(1402) in 16S rRNA + S-adenosyl-L-homocysteine + H(+)</text>
        <dbReference type="Rhea" id="RHEA:42924"/>
        <dbReference type="Rhea" id="RHEA-COMP:10285"/>
        <dbReference type="Rhea" id="RHEA-COMP:10286"/>
        <dbReference type="ChEBI" id="CHEBI:15378"/>
        <dbReference type="ChEBI" id="CHEBI:57856"/>
        <dbReference type="ChEBI" id="CHEBI:59789"/>
        <dbReference type="ChEBI" id="CHEBI:74495"/>
        <dbReference type="ChEBI" id="CHEBI:82748"/>
        <dbReference type="EC" id="2.1.1.198"/>
    </reaction>
</comment>
<dbReference type="Gene3D" id="3.30.950.10">
    <property type="entry name" value="Methyltransferase, Cobalt-precorrin-4 Transmethylase, Domain 2"/>
    <property type="match status" value="1"/>
</dbReference>
<organism evidence="8 9">
    <name type="scientific">Tindallia californiensis</name>
    <dbReference type="NCBI Taxonomy" id="159292"/>
    <lineage>
        <taxon>Bacteria</taxon>
        <taxon>Bacillati</taxon>
        <taxon>Bacillota</taxon>
        <taxon>Clostridia</taxon>
        <taxon>Peptostreptococcales</taxon>
        <taxon>Tindalliaceae</taxon>
        <taxon>Tindallia</taxon>
    </lineage>
</organism>
<dbReference type="PANTHER" id="PTHR46111:SF1">
    <property type="entry name" value="RIBOSOMAL RNA SMALL SUBUNIT METHYLTRANSFERASE I"/>
    <property type="match status" value="1"/>
</dbReference>
<keyword evidence="3 6" id="KW-0489">Methyltransferase</keyword>
<gene>
    <name evidence="6" type="primary">rsmI</name>
    <name evidence="8" type="ORF">SAMN05192546_106217</name>
</gene>
<keyword evidence="2 6" id="KW-0698">rRNA processing</keyword>
<dbReference type="GO" id="GO:0005737">
    <property type="term" value="C:cytoplasm"/>
    <property type="evidence" value="ECO:0007669"/>
    <property type="project" value="UniProtKB-SubCell"/>
</dbReference>
<dbReference type="Gene3D" id="3.40.1010.10">
    <property type="entry name" value="Cobalt-precorrin-4 Transmethylase, Domain 1"/>
    <property type="match status" value="1"/>
</dbReference>
<keyword evidence="4 6" id="KW-0808">Transferase</keyword>
<dbReference type="FunFam" id="3.30.950.10:FF:000002">
    <property type="entry name" value="Ribosomal RNA small subunit methyltransferase I"/>
    <property type="match status" value="1"/>
</dbReference>
<dbReference type="EMBL" id="FNPV01000006">
    <property type="protein sequence ID" value="SDZ00687.1"/>
    <property type="molecule type" value="Genomic_DNA"/>
</dbReference>
<keyword evidence="1 6" id="KW-0963">Cytoplasm</keyword>
<dbReference type="AlphaFoldDB" id="A0A1H3PHZ8"/>
<keyword evidence="9" id="KW-1185">Reference proteome</keyword>
<comment type="function">
    <text evidence="6">Catalyzes the 2'-O-methylation of the ribose of cytidine 1402 (C1402) in 16S rRNA.</text>
</comment>
<dbReference type="CDD" id="cd11648">
    <property type="entry name" value="RsmI"/>
    <property type="match status" value="1"/>
</dbReference>
<dbReference type="STRING" id="159292.SAMN05192546_106217"/>
<dbReference type="Pfam" id="PF00590">
    <property type="entry name" value="TP_methylase"/>
    <property type="match status" value="1"/>
</dbReference>
<dbReference type="InterPro" id="IPR035996">
    <property type="entry name" value="4pyrrol_Methylase_sf"/>
</dbReference>
<dbReference type="GO" id="GO:0070677">
    <property type="term" value="F:rRNA (cytosine-2'-O-)-methyltransferase activity"/>
    <property type="evidence" value="ECO:0007669"/>
    <property type="project" value="UniProtKB-UniRule"/>
</dbReference>
<dbReference type="InterPro" id="IPR008189">
    <property type="entry name" value="rRNA_ssu_MeTfrase_I"/>
</dbReference>
<evidence type="ECO:0000313" key="9">
    <source>
        <dbReference type="Proteomes" id="UP000199230"/>
    </source>
</evidence>
<sequence>MTTTESYRFQVQPGTLYLCPTPLGNLGDMTLRSLEVLKQADLIYAEDTRRSLKLLTHFDIRKPLFSYHDHNRREKEGVILEELRKGNTIALVTDAGMPGISDPGTDMVQACLRESLPFEVLPGPSAMLIALVASGLSTERFAFEGFLPRDKKQRRQALNKAADDSHTLIYYEAPHRIKATLKAMLEAWGNRKASLGRELTKKHEEWRRKTLEELLRDFEASETPPKGEMVLVVEGADEAVLAEAARDAWKDISPQAHVALLMEAGKDKKTAIKEVAVVRGIPKRDVYQLLHQD</sequence>
<dbReference type="HAMAP" id="MF_01877">
    <property type="entry name" value="16SrRNA_methyltr_I"/>
    <property type="match status" value="1"/>
</dbReference>
<reference evidence="8 9" key="1">
    <citation type="submission" date="2016-10" db="EMBL/GenBank/DDBJ databases">
        <authorList>
            <person name="de Groot N.N."/>
        </authorList>
    </citation>
    <scope>NUCLEOTIDE SEQUENCE [LARGE SCALE GENOMIC DNA]</scope>
    <source>
        <strain evidence="8 9">APO</strain>
    </source>
</reference>
<protein>
    <recommendedName>
        <fullName evidence="6">Ribosomal RNA small subunit methyltransferase I</fullName>
        <ecNumber evidence="6">2.1.1.198</ecNumber>
    </recommendedName>
    <alternativeName>
        <fullName evidence="6">16S rRNA 2'-O-ribose C1402 methyltransferase</fullName>
    </alternativeName>
    <alternativeName>
        <fullName evidence="6">rRNA (cytidine-2'-O-)-methyltransferase RsmI</fullName>
    </alternativeName>
</protein>
<evidence type="ECO:0000313" key="8">
    <source>
        <dbReference type="EMBL" id="SDZ00687.1"/>
    </source>
</evidence>
<evidence type="ECO:0000256" key="2">
    <source>
        <dbReference type="ARBA" id="ARBA00022552"/>
    </source>
</evidence>
<dbReference type="FunFam" id="3.40.1010.10:FF:000007">
    <property type="entry name" value="Ribosomal RNA small subunit methyltransferase I"/>
    <property type="match status" value="1"/>
</dbReference>
<feature type="domain" description="Tetrapyrrole methylase" evidence="7">
    <location>
        <begin position="15"/>
        <end position="214"/>
    </location>
</feature>